<protein>
    <submittedName>
        <fullName evidence="7">RNA polymerase sigma-70 factor</fullName>
    </submittedName>
</protein>
<evidence type="ECO:0000259" key="5">
    <source>
        <dbReference type="Pfam" id="PF04542"/>
    </source>
</evidence>
<dbReference type="InterPro" id="IPR036388">
    <property type="entry name" value="WH-like_DNA-bd_sf"/>
</dbReference>
<keyword evidence="8" id="KW-1185">Reference proteome</keyword>
<evidence type="ECO:0000256" key="2">
    <source>
        <dbReference type="ARBA" id="ARBA00023015"/>
    </source>
</evidence>
<gene>
    <name evidence="7" type="ORF">D1614_10625</name>
</gene>
<dbReference type="EMBL" id="QWGR01000005">
    <property type="protein sequence ID" value="RIJ48180.1"/>
    <property type="molecule type" value="Genomic_DNA"/>
</dbReference>
<dbReference type="InterPro" id="IPR014327">
    <property type="entry name" value="RNA_pol_sigma70_bacteroid"/>
</dbReference>
<dbReference type="Pfam" id="PF08281">
    <property type="entry name" value="Sigma70_r4_2"/>
    <property type="match status" value="1"/>
</dbReference>
<evidence type="ECO:0000256" key="3">
    <source>
        <dbReference type="ARBA" id="ARBA00023082"/>
    </source>
</evidence>
<dbReference type="RefSeq" id="WP_119437910.1">
    <property type="nucleotide sequence ID" value="NZ_QWGR01000005.1"/>
</dbReference>
<dbReference type="CDD" id="cd06171">
    <property type="entry name" value="Sigma70_r4"/>
    <property type="match status" value="1"/>
</dbReference>
<dbReference type="InterPro" id="IPR007627">
    <property type="entry name" value="RNA_pol_sigma70_r2"/>
</dbReference>
<dbReference type="GO" id="GO:0006352">
    <property type="term" value="P:DNA-templated transcription initiation"/>
    <property type="evidence" value="ECO:0007669"/>
    <property type="project" value="InterPro"/>
</dbReference>
<dbReference type="GO" id="GO:0003677">
    <property type="term" value="F:DNA binding"/>
    <property type="evidence" value="ECO:0007669"/>
    <property type="project" value="InterPro"/>
</dbReference>
<dbReference type="InterPro" id="IPR013325">
    <property type="entry name" value="RNA_pol_sigma_r2"/>
</dbReference>
<keyword evidence="3" id="KW-0731">Sigma factor</keyword>
<comment type="caution">
    <text evidence="7">The sequence shown here is derived from an EMBL/GenBank/DDBJ whole genome shotgun (WGS) entry which is preliminary data.</text>
</comment>
<dbReference type="SUPFAM" id="SSF88659">
    <property type="entry name" value="Sigma3 and sigma4 domains of RNA polymerase sigma factors"/>
    <property type="match status" value="1"/>
</dbReference>
<name>A0A399SVW3_9BACT</name>
<dbReference type="Proteomes" id="UP000265926">
    <property type="component" value="Unassembled WGS sequence"/>
</dbReference>
<evidence type="ECO:0000313" key="8">
    <source>
        <dbReference type="Proteomes" id="UP000265926"/>
    </source>
</evidence>
<dbReference type="InterPro" id="IPR013324">
    <property type="entry name" value="RNA_pol_sigma_r3/r4-like"/>
</dbReference>
<dbReference type="AlphaFoldDB" id="A0A399SVW3"/>
<feature type="domain" description="RNA polymerase sigma-70 region 2" evidence="5">
    <location>
        <begin position="21"/>
        <end position="86"/>
    </location>
</feature>
<dbReference type="OrthoDB" id="1342792at2"/>
<dbReference type="SUPFAM" id="SSF88946">
    <property type="entry name" value="Sigma2 domain of RNA polymerase sigma factors"/>
    <property type="match status" value="1"/>
</dbReference>
<dbReference type="InterPro" id="IPR014284">
    <property type="entry name" value="RNA_pol_sigma-70_dom"/>
</dbReference>
<dbReference type="InterPro" id="IPR013249">
    <property type="entry name" value="RNA_pol_sigma70_r4_t2"/>
</dbReference>
<dbReference type="PANTHER" id="PTHR43133:SF46">
    <property type="entry name" value="RNA POLYMERASE SIGMA-70 FACTOR ECF SUBFAMILY"/>
    <property type="match status" value="1"/>
</dbReference>
<dbReference type="Gene3D" id="1.10.1740.10">
    <property type="match status" value="1"/>
</dbReference>
<keyword evidence="2" id="KW-0805">Transcription regulation</keyword>
<evidence type="ECO:0000256" key="4">
    <source>
        <dbReference type="ARBA" id="ARBA00023163"/>
    </source>
</evidence>
<dbReference type="NCBIfam" id="TIGR02937">
    <property type="entry name" value="sigma70-ECF"/>
    <property type="match status" value="1"/>
</dbReference>
<dbReference type="InterPro" id="IPR039425">
    <property type="entry name" value="RNA_pol_sigma-70-like"/>
</dbReference>
<keyword evidence="4" id="KW-0804">Transcription</keyword>
<evidence type="ECO:0000256" key="1">
    <source>
        <dbReference type="ARBA" id="ARBA00010641"/>
    </source>
</evidence>
<dbReference type="Pfam" id="PF04542">
    <property type="entry name" value="Sigma70_r2"/>
    <property type="match status" value="1"/>
</dbReference>
<dbReference type="GO" id="GO:0016987">
    <property type="term" value="F:sigma factor activity"/>
    <property type="evidence" value="ECO:0007669"/>
    <property type="project" value="UniProtKB-KW"/>
</dbReference>
<sequence>MDQAKLVKRLISGDKIVVNELYEKYSAKLYHFAFGYLKSEPDALDIVQEVFVNLWENRKKLNKDSNLNAYLFTIAKNTIISVFRKKLSEKQYLEDLKNKVVVNAIDTESRVNYDLLTEKITHLVDQLPPQRKKVYVLSKEKGFSNQAVADELGISVKTVEDHITKARKFLKDNLSEYGLFALLFIELFVS</sequence>
<reference evidence="7 8" key="1">
    <citation type="submission" date="2018-08" db="EMBL/GenBank/DDBJ databases">
        <title>Pallidiluteibacterium maritimus gen. nov., sp. nov., isolated from coastal sediment.</title>
        <authorList>
            <person name="Zhou L.Y."/>
        </authorList>
    </citation>
    <scope>NUCLEOTIDE SEQUENCE [LARGE SCALE GENOMIC DNA]</scope>
    <source>
        <strain evidence="7 8">XSD2</strain>
    </source>
</reference>
<comment type="similarity">
    <text evidence="1">Belongs to the sigma-70 factor family. ECF subfamily.</text>
</comment>
<evidence type="ECO:0000313" key="7">
    <source>
        <dbReference type="EMBL" id="RIJ48180.1"/>
    </source>
</evidence>
<dbReference type="Gene3D" id="1.10.10.10">
    <property type="entry name" value="Winged helix-like DNA-binding domain superfamily/Winged helix DNA-binding domain"/>
    <property type="match status" value="1"/>
</dbReference>
<feature type="domain" description="RNA polymerase sigma factor 70 region 4 type 2" evidence="6">
    <location>
        <begin position="118"/>
        <end position="170"/>
    </location>
</feature>
<proteinExistence type="inferred from homology"/>
<dbReference type="NCBIfam" id="TIGR02985">
    <property type="entry name" value="Sig70_bacteroi1"/>
    <property type="match status" value="1"/>
</dbReference>
<dbReference type="PANTHER" id="PTHR43133">
    <property type="entry name" value="RNA POLYMERASE ECF-TYPE SIGMA FACTO"/>
    <property type="match status" value="1"/>
</dbReference>
<evidence type="ECO:0000259" key="6">
    <source>
        <dbReference type="Pfam" id="PF08281"/>
    </source>
</evidence>
<accession>A0A399SVW3</accession>
<organism evidence="7 8">
    <name type="scientific">Maribellus luteus</name>
    <dbReference type="NCBI Taxonomy" id="2305463"/>
    <lineage>
        <taxon>Bacteria</taxon>
        <taxon>Pseudomonadati</taxon>
        <taxon>Bacteroidota</taxon>
        <taxon>Bacteroidia</taxon>
        <taxon>Marinilabiliales</taxon>
        <taxon>Prolixibacteraceae</taxon>
        <taxon>Maribellus</taxon>
    </lineage>
</organism>